<dbReference type="Proteomes" id="UP000030746">
    <property type="component" value="Unassembled WGS sequence"/>
</dbReference>
<dbReference type="AlphaFoldDB" id="V4ARW7"/>
<dbReference type="RefSeq" id="XP_009051460.1">
    <property type="nucleotide sequence ID" value="XM_009053212.1"/>
</dbReference>
<reference evidence="2 3" key="1">
    <citation type="journal article" date="2013" name="Nature">
        <title>Insights into bilaterian evolution from three spiralian genomes.</title>
        <authorList>
            <person name="Simakov O."/>
            <person name="Marletaz F."/>
            <person name="Cho S.J."/>
            <person name="Edsinger-Gonzales E."/>
            <person name="Havlak P."/>
            <person name="Hellsten U."/>
            <person name="Kuo D.H."/>
            <person name="Larsson T."/>
            <person name="Lv J."/>
            <person name="Arendt D."/>
            <person name="Savage R."/>
            <person name="Osoegawa K."/>
            <person name="de Jong P."/>
            <person name="Grimwood J."/>
            <person name="Chapman J.A."/>
            <person name="Shapiro H."/>
            <person name="Aerts A."/>
            <person name="Otillar R.P."/>
            <person name="Terry A.Y."/>
            <person name="Boore J.L."/>
            <person name="Grigoriev I.V."/>
            <person name="Lindberg D.R."/>
            <person name="Seaver E.C."/>
            <person name="Weisblat D.A."/>
            <person name="Putnam N.H."/>
            <person name="Rokhsar D.S."/>
        </authorList>
    </citation>
    <scope>NUCLEOTIDE SEQUENCE [LARGE SCALE GENOMIC DNA]</scope>
</reference>
<keyword evidence="1" id="KW-1133">Transmembrane helix</keyword>
<accession>V4ARW7</accession>
<sequence length="346" mass="38287">MKTTYSGKNTKRNFNKNYRLLIIMMSLVSLTCVGLSILLSVVSSQMMVHYPMDMGNYVDYRQDLAGDLLKHRYEMASNLYSENIYPASLGIPHAGFGISHVVRDPLFGSPIVRDPLMMGVPQQTVYVQAPANTVATGQQVVQPTRRIVQQVKTQPKVTWIQLDQQIPLNPILTQRLSALRVPKATESSLMSAGGPQQTSAAIKKVVPKRVAPAVEVTAPTTVATVHTNVDIMKTATKSIASKTIVSTNRVPKKRVPKKINPETKVPKKQTVPQTTVATKTATVQRGVAGRQRPQFNIQSKVNTLPGNIQRRSFQRGSSTRNRVPIQSRLRLLRAPPKNNRRVSPKA</sequence>
<keyword evidence="3" id="KW-1185">Reference proteome</keyword>
<dbReference type="HOGENOM" id="CLU_802365_0_0_1"/>
<dbReference type="CTD" id="20247591"/>
<name>V4ARW7_LOTGI</name>
<dbReference type="KEGG" id="lgi:LOTGIDRAFT_228236"/>
<keyword evidence="1" id="KW-0472">Membrane</keyword>
<dbReference type="EMBL" id="KB201304">
    <property type="protein sequence ID" value="ESO97600.1"/>
    <property type="molecule type" value="Genomic_DNA"/>
</dbReference>
<keyword evidence="1" id="KW-0812">Transmembrane</keyword>
<evidence type="ECO:0000313" key="2">
    <source>
        <dbReference type="EMBL" id="ESO97600.1"/>
    </source>
</evidence>
<evidence type="ECO:0000256" key="1">
    <source>
        <dbReference type="SAM" id="Phobius"/>
    </source>
</evidence>
<proteinExistence type="predicted"/>
<evidence type="ECO:0000313" key="3">
    <source>
        <dbReference type="Proteomes" id="UP000030746"/>
    </source>
</evidence>
<protein>
    <submittedName>
        <fullName evidence="2">Uncharacterized protein</fullName>
    </submittedName>
</protein>
<feature type="transmembrane region" description="Helical" evidence="1">
    <location>
        <begin position="20"/>
        <end position="42"/>
    </location>
</feature>
<dbReference type="GeneID" id="20247591"/>
<organism evidence="2 3">
    <name type="scientific">Lottia gigantea</name>
    <name type="common">Giant owl limpet</name>
    <dbReference type="NCBI Taxonomy" id="225164"/>
    <lineage>
        <taxon>Eukaryota</taxon>
        <taxon>Metazoa</taxon>
        <taxon>Spiralia</taxon>
        <taxon>Lophotrochozoa</taxon>
        <taxon>Mollusca</taxon>
        <taxon>Gastropoda</taxon>
        <taxon>Patellogastropoda</taxon>
        <taxon>Lottioidea</taxon>
        <taxon>Lottiidae</taxon>
        <taxon>Lottia</taxon>
    </lineage>
</organism>
<gene>
    <name evidence="2" type="ORF">LOTGIDRAFT_228236</name>
</gene>